<dbReference type="AlphaFoldDB" id="A0AAW2VGL9"/>
<proteinExistence type="predicted"/>
<evidence type="ECO:0000259" key="1">
    <source>
        <dbReference type="Pfam" id="PF07727"/>
    </source>
</evidence>
<dbReference type="Pfam" id="PF07727">
    <property type="entry name" value="RVT_2"/>
    <property type="match status" value="1"/>
</dbReference>
<protein>
    <submittedName>
        <fullName evidence="2">Retrovirus-related Pol polyprotein from transposon RE2</fullName>
    </submittedName>
</protein>
<reference evidence="2" key="1">
    <citation type="submission" date="2020-06" db="EMBL/GenBank/DDBJ databases">
        <authorList>
            <person name="Li T."/>
            <person name="Hu X."/>
            <person name="Zhang T."/>
            <person name="Song X."/>
            <person name="Zhang H."/>
            <person name="Dai N."/>
            <person name="Sheng W."/>
            <person name="Hou X."/>
            <person name="Wei L."/>
        </authorList>
    </citation>
    <scope>NUCLEOTIDE SEQUENCE</scope>
    <source>
        <strain evidence="2">KEN1</strain>
        <tissue evidence="2">Leaf</tissue>
    </source>
</reference>
<comment type="caution">
    <text evidence="2">The sequence shown here is derived from an EMBL/GenBank/DDBJ whole genome shotgun (WGS) entry which is preliminary data.</text>
</comment>
<reference evidence="2" key="2">
    <citation type="journal article" date="2024" name="Plant">
        <title>Genomic evolution and insights into agronomic trait innovations of Sesamum species.</title>
        <authorList>
            <person name="Miao H."/>
            <person name="Wang L."/>
            <person name="Qu L."/>
            <person name="Liu H."/>
            <person name="Sun Y."/>
            <person name="Le M."/>
            <person name="Wang Q."/>
            <person name="Wei S."/>
            <person name="Zheng Y."/>
            <person name="Lin W."/>
            <person name="Duan Y."/>
            <person name="Cao H."/>
            <person name="Xiong S."/>
            <person name="Wang X."/>
            <person name="Wei L."/>
            <person name="Li C."/>
            <person name="Ma Q."/>
            <person name="Ju M."/>
            <person name="Zhao R."/>
            <person name="Li G."/>
            <person name="Mu C."/>
            <person name="Tian Q."/>
            <person name="Mei H."/>
            <person name="Zhang T."/>
            <person name="Gao T."/>
            <person name="Zhang H."/>
        </authorList>
    </citation>
    <scope>NUCLEOTIDE SEQUENCE</scope>
    <source>
        <strain evidence="2">KEN1</strain>
    </source>
</reference>
<feature type="domain" description="Reverse transcriptase Ty1/copia-type" evidence="1">
    <location>
        <begin position="21"/>
        <end position="133"/>
    </location>
</feature>
<name>A0AAW2VGL9_9LAMI</name>
<evidence type="ECO:0000313" key="2">
    <source>
        <dbReference type="EMBL" id="KAL0427307.1"/>
    </source>
</evidence>
<sequence>MGTCRPSRWKKHDRCKVDLQDKIQDGSIHKHKARLVVKGYSQQPGVDFTKIFAPVARMETIRIVLSISPQVGFPVYQLNVKSIFINGELGEEVYMEQPTGYIVTIRKEEKVYRLRKALYGLKQAPRAWNSKIDGYF</sequence>
<dbReference type="EMBL" id="JACGWN010000010">
    <property type="protein sequence ID" value="KAL0427307.1"/>
    <property type="molecule type" value="Genomic_DNA"/>
</dbReference>
<accession>A0AAW2VGL9</accession>
<organism evidence="2">
    <name type="scientific">Sesamum latifolium</name>
    <dbReference type="NCBI Taxonomy" id="2727402"/>
    <lineage>
        <taxon>Eukaryota</taxon>
        <taxon>Viridiplantae</taxon>
        <taxon>Streptophyta</taxon>
        <taxon>Embryophyta</taxon>
        <taxon>Tracheophyta</taxon>
        <taxon>Spermatophyta</taxon>
        <taxon>Magnoliopsida</taxon>
        <taxon>eudicotyledons</taxon>
        <taxon>Gunneridae</taxon>
        <taxon>Pentapetalae</taxon>
        <taxon>asterids</taxon>
        <taxon>lamiids</taxon>
        <taxon>Lamiales</taxon>
        <taxon>Pedaliaceae</taxon>
        <taxon>Sesamum</taxon>
    </lineage>
</organism>
<dbReference type="InterPro" id="IPR013103">
    <property type="entry name" value="RVT_2"/>
</dbReference>
<gene>
    <name evidence="2" type="ORF">Slati_2905500</name>
</gene>